<proteinExistence type="predicted"/>
<evidence type="ECO:0000313" key="2">
    <source>
        <dbReference type="EMBL" id="MBD7949319.1"/>
    </source>
</evidence>
<dbReference type="SUPFAM" id="SSF47090">
    <property type="entry name" value="PGBD-like"/>
    <property type="match status" value="1"/>
</dbReference>
<dbReference type="Proteomes" id="UP000641803">
    <property type="component" value="Unassembled WGS sequence"/>
</dbReference>
<dbReference type="RefSeq" id="WP_191794547.1">
    <property type="nucleotide sequence ID" value="NZ_JACSQQ010000003.1"/>
</dbReference>
<dbReference type="InterPro" id="IPR036365">
    <property type="entry name" value="PGBD-like_sf"/>
</dbReference>
<dbReference type="InterPro" id="IPR002477">
    <property type="entry name" value="Peptidoglycan-bd-like"/>
</dbReference>
<accession>A0ABR8RNL7</accession>
<reference evidence="2 3" key="1">
    <citation type="submission" date="2020-08" db="EMBL/GenBank/DDBJ databases">
        <title>A Genomic Blueprint of the Chicken Gut Microbiome.</title>
        <authorList>
            <person name="Gilroy R."/>
            <person name="Ravi A."/>
            <person name="Getino M."/>
            <person name="Pursley I."/>
            <person name="Horton D.L."/>
            <person name="Alikhan N.-F."/>
            <person name="Baker D."/>
            <person name="Gharbi K."/>
            <person name="Hall N."/>
            <person name="Watson M."/>
            <person name="Adriaenssens E.M."/>
            <person name="Foster-Nyarko E."/>
            <person name="Jarju S."/>
            <person name="Secka A."/>
            <person name="Antonio M."/>
            <person name="Oren A."/>
            <person name="Chaudhuri R."/>
            <person name="La Ragione R.M."/>
            <person name="Hildebrand F."/>
            <person name="Pallen M.J."/>
        </authorList>
    </citation>
    <scope>NUCLEOTIDE SEQUENCE [LARGE SCALE GENOMIC DNA]</scope>
    <source>
        <strain evidence="2 3">Sa4CUA1</strain>
    </source>
</reference>
<dbReference type="InterPro" id="IPR036366">
    <property type="entry name" value="PGBDSf"/>
</dbReference>
<evidence type="ECO:0000259" key="1">
    <source>
        <dbReference type="Pfam" id="PF01471"/>
    </source>
</evidence>
<comment type="caution">
    <text evidence="2">The sequence shown here is derived from an EMBL/GenBank/DDBJ whole genome shotgun (WGS) entry which is preliminary data.</text>
</comment>
<feature type="domain" description="Peptidoglycan binding-like" evidence="1">
    <location>
        <begin position="118"/>
        <end position="168"/>
    </location>
</feature>
<gene>
    <name evidence="2" type="ORF">H9652_02705</name>
</gene>
<dbReference type="EMBL" id="JACSQQ010000003">
    <property type="protein sequence ID" value="MBD7949319.1"/>
    <property type="molecule type" value="Genomic_DNA"/>
</dbReference>
<evidence type="ECO:0000313" key="3">
    <source>
        <dbReference type="Proteomes" id="UP000641803"/>
    </source>
</evidence>
<dbReference type="Gene3D" id="1.10.101.10">
    <property type="entry name" value="PGBD-like superfamily/PGBD"/>
    <property type="match status" value="1"/>
</dbReference>
<name>A0ABR8RNL7_9CELL</name>
<organism evidence="2 3">
    <name type="scientific">Oerskovia rustica</name>
    <dbReference type="NCBI Taxonomy" id="2762237"/>
    <lineage>
        <taxon>Bacteria</taxon>
        <taxon>Bacillati</taxon>
        <taxon>Actinomycetota</taxon>
        <taxon>Actinomycetes</taxon>
        <taxon>Micrococcales</taxon>
        <taxon>Cellulomonadaceae</taxon>
        <taxon>Oerskovia</taxon>
    </lineage>
</organism>
<sequence>MRFFAPVIALWALPLLALFVVLPQAADIEEQAVRDPLPATVVVGERERNYIQEAVLVFDLAPSAPVAVQVDGLVTSLHVASGDEITQGRDLVSLDGVKLRAHLGAQPFYRELGEGAKGSDVAELSAYLAATGHANTLGRDNAFSASMTKAVKAYQKSVGAAETGIFTPGLTIYVPPGVAQVRQVGATVGARLAAGDALLTGPDRPTSLAVEKSGEAPLRVLGLPGPFIAHLRATQLPLTSLTPEAPEVDALYTALVKGGATVTASEEGAPRATVSGVRISVAEPRTVGTVPAGAVFASPSGTLCVFVLDTESAGAGGKAEGSDAVVLAEAGPLEGELAVTAVDADLVGAAIVRDPSRLSADEHAACA</sequence>
<keyword evidence="3" id="KW-1185">Reference proteome</keyword>
<dbReference type="Pfam" id="PF01471">
    <property type="entry name" value="PG_binding_1"/>
    <property type="match status" value="1"/>
</dbReference>
<protein>
    <submittedName>
        <fullName evidence="2">Peptidoglycan-binding protein</fullName>
    </submittedName>
</protein>